<evidence type="ECO:0000313" key="1">
    <source>
        <dbReference type="EMBL" id="GFQ92408.1"/>
    </source>
</evidence>
<organism evidence="1 2">
    <name type="scientific">Trichonephila clavata</name>
    <name type="common">Joro spider</name>
    <name type="synonym">Nephila clavata</name>
    <dbReference type="NCBI Taxonomy" id="2740835"/>
    <lineage>
        <taxon>Eukaryota</taxon>
        <taxon>Metazoa</taxon>
        <taxon>Ecdysozoa</taxon>
        <taxon>Arthropoda</taxon>
        <taxon>Chelicerata</taxon>
        <taxon>Arachnida</taxon>
        <taxon>Araneae</taxon>
        <taxon>Araneomorphae</taxon>
        <taxon>Entelegynae</taxon>
        <taxon>Araneoidea</taxon>
        <taxon>Nephilidae</taxon>
        <taxon>Trichonephila</taxon>
    </lineage>
</organism>
<accession>A0A8X6FZS3</accession>
<dbReference type="AlphaFoldDB" id="A0A8X6FZS3"/>
<dbReference type="Proteomes" id="UP000887116">
    <property type="component" value="Unassembled WGS sequence"/>
</dbReference>
<reference evidence="1" key="1">
    <citation type="submission" date="2020-07" db="EMBL/GenBank/DDBJ databases">
        <title>Multicomponent nature underlies the extraordinary mechanical properties of spider dragline silk.</title>
        <authorList>
            <person name="Kono N."/>
            <person name="Nakamura H."/>
            <person name="Mori M."/>
            <person name="Yoshida Y."/>
            <person name="Ohtoshi R."/>
            <person name="Malay A.D."/>
            <person name="Moran D.A.P."/>
            <person name="Tomita M."/>
            <person name="Numata K."/>
            <person name="Arakawa K."/>
        </authorList>
    </citation>
    <scope>NUCLEOTIDE SEQUENCE</scope>
</reference>
<name>A0A8X6FZS3_TRICU</name>
<gene>
    <name evidence="1" type="ORF">TNCT_537241</name>
</gene>
<comment type="caution">
    <text evidence="1">The sequence shown here is derived from an EMBL/GenBank/DDBJ whole genome shotgun (WGS) entry which is preliminary data.</text>
</comment>
<proteinExistence type="predicted"/>
<evidence type="ECO:0000313" key="2">
    <source>
        <dbReference type="Proteomes" id="UP000887116"/>
    </source>
</evidence>
<protein>
    <submittedName>
        <fullName evidence="1">Uncharacterized protein</fullName>
    </submittedName>
</protein>
<dbReference type="EMBL" id="BMAO01033873">
    <property type="protein sequence ID" value="GFQ92408.1"/>
    <property type="molecule type" value="Genomic_DNA"/>
</dbReference>
<sequence length="95" mass="11134">MGKWNSYREAKEGEDICCLLMQHRWRLLRQRHLEKGQQDTRKADEKSANRYNLLEGRISLETTGQDLSNIKRNCALKSWLFLGICLKKDSPPLNS</sequence>
<keyword evidence="2" id="KW-1185">Reference proteome</keyword>